<keyword evidence="2" id="KW-1185">Reference proteome</keyword>
<gene>
    <name evidence="1" type="ORF">RF679_07050</name>
</gene>
<proteinExistence type="predicted"/>
<evidence type="ECO:0000313" key="1">
    <source>
        <dbReference type="EMBL" id="WMW82037.1"/>
    </source>
</evidence>
<accession>A0ABY9RLF4</accession>
<dbReference type="RefSeq" id="WP_309483514.1">
    <property type="nucleotide sequence ID" value="NZ_CP133720.1"/>
</dbReference>
<dbReference type="Proteomes" id="UP001181355">
    <property type="component" value="Chromosome"/>
</dbReference>
<reference evidence="1" key="1">
    <citation type="submission" date="2023-09" db="EMBL/GenBank/DDBJ databases">
        <title>Undibacterium sp. 20NA77.5 isolated from freshwater.</title>
        <authorList>
            <person name="Le V."/>
            <person name="Ko S.-R."/>
            <person name="Ahn C.-Y."/>
            <person name="Oh H.-M."/>
        </authorList>
    </citation>
    <scope>NUCLEOTIDE SEQUENCE</scope>
    <source>
        <strain evidence="1">20NA77.5</strain>
    </source>
</reference>
<organism evidence="1 2">
    <name type="scientific">Undibacterium cyanobacteriorum</name>
    <dbReference type="NCBI Taxonomy" id="3073561"/>
    <lineage>
        <taxon>Bacteria</taxon>
        <taxon>Pseudomonadati</taxon>
        <taxon>Pseudomonadota</taxon>
        <taxon>Betaproteobacteria</taxon>
        <taxon>Burkholderiales</taxon>
        <taxon>Oxalobacteraceae</taxon>
        <taxon>Undibacterium</taxon>
    </lineage>
</organism>
<sequence length="134" mass="15292">MIHILNRIFLLSLFGFPSIALAGYDLHITRANEWTLSSKKPISERELKAAVASDAELKMDTTASAENPITRERIQVTNRLMASWIDPTTKEKHYFYYFRGEIIVKNPSENTIAKMKAVAKKLSARVQGDDGEWY</sequence>
<name>A0ABY9RLF4_9BURK</name>
<protein>
    <submittedName>
        <fullName evidence="1">Uncharacterized protein</fullName>
    </submittedName>
</protein>
<dbReference type="EMBL" id="CP133720">
    <property type="protein sequence ID" value="WMW82037.1"/>
    <property type="molecule type" value="Genomic_DNA"/>
</dbReference>
<evidence type="ECO:0000313" key="2">
    <source>
        <dbReference type="Proteomes" id="UP001181355"/>
    </source>
</evidence>